<evidence type="ECO:0000313" key="2">
    <source>
        <dbReference type="Proteomes" id="UP001500751"/>
    </source>
</evidence>
<name>A0ABN2TW51_9ACTN</name>
<keyword evidence="2" id="KW-1185">Reference proteome</keyword>
<sequence length="97" mass="11118">MTDGKYTVRLDRTITAVRAALPEDEVAEFNEAMETTHVDEWQRTFTHWFIIAALNKAGMLEAVRSDQSMATGEGIPFDEAFPGYRERWEKERAQHAA</sequence>
<dbReference type="EMBL" id="BAAAQN010000008">
    <property type="protein sequence ID" value="GAA2022656.1"/>
    <property type="molecule type" value="Genomic_DNA"/>
</dbReference>
<protein>
    <submittedName>
        <fullName evidence="1">Uncharacterized protein</fullName>
    </submittedName>
</protein>
<comment type="caution">
    <text evidence="1">The sequence shown here is derived from an EMBL/GenBank/DDBJ whole genome shotgun (WGS) entry which is preliminary data.</text>
</comment>
<evidence type="ECO:0000313" key="1">
    <source>
        <dbReference type="EMBL" id="GAA2022656.1"/>
    </source>
</evidence>
<dbReference type="Proteomes" id="UP001500751">
    <property type="component" value="Unassembled WGS sequence"/>
</dbReference>
<organism evidence="1 2">
    <name type="scientific">Catenulispora yoronensis</name>
    <dbReference type="NCBI Taxonomy" id="450799"/>
    <lineage>
        <taxon>Bacteria</taxon>
        <taxon>Bacillati</taxon>
        <taxon>Actinomycetota</taxon>
        <taxon>Actinomycetes</taxon>
        <taxon>Catenulisporales</taxon>
        <taxon>Catenulisporaceae</taxon>
        <taxon>Catenulispora</taxon>
    </lineage>
</organism>
<dbReference type="RefSeq" id="WP_344665253.1">
    <property type="nucleotide sequence ID" value="NZ_BAAAQN010000008.1"/>
</dbReference>
<gene>
    <name evidence="1" type="ORF">GCM10009839_20150</name>
</gene>
<accession>A0ABN2TW51</accession>
<reference evidence="1 2" key="1">
    <citation type="journal article" date="2019" name="Int. J. Syst. Evol. Microbiol.">
        <title>The Global Catalogue of Microorganisms (GCM) 10K type strain sequencing project: providing services to taxonomists for standard genome sequencing and annotation.</title>
        <authorList>
            <consortium name="The Broad Institute Genomics Platform"/>
            <consortium name="The Broad Institute Genome Sequencing Center for Infectious Disease"/>
            <person name="Wu L."/>
            <person name="Ma J."/>
        </authorList>
    </citation>
    <scope>NUCLEOTIDE SEQUENCE [LARGE SCALE GENOMIC DNA]</scope>
    <source>
        <strain evidence="1 2">JCM 16014</strain>
    </source>
</reference>
<proteinExistence type="predicted"/>